<evidence type="ECO:0000256" key="1">
    <source>
        <dbReference type="SAM" id="Phobius"/>
    </source>
</evidence>
<reference evidence="2 3" key="1">
    <citation type="submission" date="2018-08" db="EMBL/GenBank/DDBJ databases">
        <title>A genome reference for cultivated species of the human gut microbiota.</title>
        <authorList>
            <person name="Zou Y."/>
            <person name="Xue W."/>
            <person name="Luo G."/>
        </authorList>
    </citation>
    <scope>NUCLEOTIDE SEQUENCE [LARGE SCALE GENOMIC DNA]</scope>
    <source>
        <strain evidence="2 3">AF04-46</strain>
    </source>
</reference>
<sequence length="103" mass="12027">MYKRKTKAVFFANRTAKIRTLFIIIQNFSEVFLFFSLSAISLFHYVNSARLSSLGKRVQKYTLLVYNPNILNYFFEVFLKESAKTLKDNDVVEHIFSTVEKGA</sequence>
<dbReference type="Proteomes" id="UP000286031">
    <property type="component" value="Unassembled WGS sequence"/>
</dbReference>
<organism evidence="2 3">
    <name type="scientific">Bacteroides ovatus</name>
    <dbReference type="NCBI Taxonomy" id="28116"/>
    <lineage>
        <taxon>Bacteria</taxon>
        <taxon>Pseudomonadati</taxon>
        <taxon>Bacteroidota</taxon>
        <taxon>Bacteroidia</taxon>
        <taxon>Bacteroidales</taxon>
        <taxon>Bacteroidaceae</taxon>
        <taxon>Bacteroides</taxon>
    </lineage>
</organism>
<evidence type="ECO:0000313" key="3">
    <source>
        <dbReference type="Proteomes" id="UP000286031"/>
    </source>
</evidence>
<keyword evidence="1" id="KW-1133">Transmembrane helix</keyword>
<evidence type="ECO:0000313" key="2">
    <source>
        <dbReference type="EMBL" id="RGX06449.1"/>
    </source>
</evidence>
<feature type="transmembrane region" description="Helical" evidence="1">
    <location>
        <begin position="21"/>
        <end position="46"/>
    </location>
</feature>
<accession>A0A413EI43</accession>
<proteinExistence type="predicted"/>
<keyword evidence="1" id="KW-0812">Transmembrane</keyword>
<protein>
    <submittedName>
        <fullName evidence="2">Uncharacterized protein</fullName>
    </submittedName>
</protein>
<comment type="caution">
    <text evidence="2">The sequence shown here is derived from an EMBL/GenBank/DDBJ whole genome shotgun (WGS) entry which is preliminary data.</text>
</comment>
<name>A0A413EI43_BACOV</name>
<dbReference type="AlphaFoldDB" id="A0A413EI43"/>
<keyword evidence="1" id="KW-0472">Membrane</keyword>
<dbReference type="EMBL" id="QSBI01000037">
    <property type="protein sequence ID" value="RGX06449.1"/>
    <property type="molecule type" value="Genomic_DNA"/>
</dbReference>
<gene>
    <name evidence="2" type="ORF">DWV35_21805</name>
</gene>